<keyword evidence="1 4" id="KW-0032">Aminotransferase</keyword>
<dbReference type="RefSeq" id="WP_184113389.1">
    <property type="nucleotide sequence ID" value="NZ_JACHNY010000003.1"/>
</dbReference>
<evidence type="ECO:0000313" key="5">
    <source>
        <dbReference type="Proteomes" id="UP000574769"/>
    </source>
</evidence>
<dbReference type="InterPro" id="IPR046348">
    <property type="entry name" value="SIS_dom_sf"/>
</dbReference>
<dbReference type="PANTHER" id="PTHR10937">
    <property type="entry name" value="GLUCOSAMINE--FRUCTOSE-6-PHOSPHATE AMINOTRANSFERASE, ISOMERIZING"/>
    <property type="match status" value="1"/>
</dbReference>
<keyword evidence="2" id="KW-0677">Repeat</keyword>
<dbReference type="Proteomes" id="UP000574769">
    <property type="component" value="Unassembled WGS sequence"/>
</dbReference>
<comment type="caution">
    <text evidence="4">The sequence shown here is derived from an EMBL/GenBank/DDBJ whole genome shotgun (WGS) entry which is preliminary data.</text>
</comment>
<dbReference type="Gene3D" id="3.40.50.10490">
    <property type="entry name" value="Glucose-6-phosphate isomerase like protein, domain 1"/>
    <property type="match status" value="2"/>
</dbReference>
<protein>
    <submittedName>
        <fullName evidence="4">Glucosamine--fructose-6-phosphate aminotransferase (Isomerizing)</fullName>
        <ecNumber evidence="4">2.6.1.16</ecNumber>
    </submittedName>
</protein>
<dbReference type="SUPFAM" id="SSF53697">
    <property type="entry name" value="SIS domain"/>
    <property type="match status" value="1"/>
</dbReference>
<reference evidence="4 5" key="1">
    <citation type="submission" date="2020-08" db="EMBL/GenBank/DDBJ databases">
        <title>Genomic Encyclopedia of Type Strains, Phase IV (KMG-IV): sequencing the most valuable type-strain genomes for metagenomic binning, comparative biology and taxonomic classification.</title>
        <authorList>
            <person name="Goeker M."/>
        </authorList>
    </citation>
    <scope>NUCLEOTIDE SEQUENCE [LARGE SCALE GENOMIC DNA]</scope>
    <source>
        <strain evidence="4 5">DSM 15867</strain>
    </source>
</reference>
<dbReference type="PROSITE" id="PS51464">
    <property type="entry name" value="SIS"/>
    <property type="match status" value="2"/>
</dbReference>
<dbReference type="InterPro" id="IPR035466">
    <property type="entry name" value="GlmS/AgaS_SIS"/>
</dbReference>
<dbReference type="CDD" id="cd05008">
    <property type="entry name" value="SIS_GlmS_GlmD_1"/>
    <property type="match status" value="1"/>
</dbReference>
<dbReference type="GO" id="GO:1901135">
    <property type="term" value="P:carbohydrate derivative metabolic process"/>
    <property type="evidence" value="ECO:0007669"/>
    <property type="project" value="InterPro"/>
</dbReference>
<proteinExistence type="predicted"/>
<evidence type="ECO:0000313" key="4">
    <source>
        <dbReference type="EMBL" id="MBB4617500.1"/>
    </source>
</evidence>
<accession>A0A7W7AI76</accession>
<feature type="domain" description="SIS" evidence="3">
    <location>
        <begin position="209"/>
        <end position="344"/>
    </location>
</feature>
<dbReference type="PANTHER" id="PTHR10937:SF8">
    <property type="entry name" value="AMINOTRANSFERASE-RELATED"/>
    <property type="match status" value="1"/>
</dbReference>
<dbReference type="EC" id="2.6.1.16" evidence="4"/>
<keyword evidence="5" id="KW-1185">Reference proteome</keyword>
<name>A0A7W7AI76_9SPHN</name>
<dbReference type="InterPro" id="IPR035490">
    <property type="entry name" value="GlmS/FrlB_SIS"/>
</dbReference>
<organism evidence="4 5">
    <name type="scientific">Sphingomonas abaci</name>
    <dbReference type="NCBI Taxonomy" id="237611"/>
    <lineage>
        <taxon>Bacteria</taxon>
        <taxon>Pseudomonadati</taxon>
        <taxon>Pseudomonadota</taxon>
        <taxon>Alphaproteobacteria</taxon>
        <taxon>Sphingomonadales</taxon>
        <taxon>Sphingomonadaceae</taxon>
        <taxon>Sphingomonas</taxon>
    </lineage>
</organism>
<dbReference type="CDD" id="cd05009">
    <property type="entry name" value="SIS_GlmS_GlmD_2"/>
    <property type="match status" value="1"/>
</dbReference>
<keyword evidence="4" id="KW-0808">Transferase</keyword>
<feature type="domain" description="SIS" evidence="3">
    <location>
        <begin position="45"/>
        <end position="187"/>
    </location>
</feature>
<evidence type="ECO:0000256" key="2">
    <source>
        <dbReference type="ARBA" id="ARBA00022737"/>
    </source>
</evidence>
<gene>
    <name evidence="4" type="ORF">GGQ96_001628</name>
</gene>
<dbReference type="GO" id="GO:0004360">
    <property type="term" value="F:glutamine-fructose-6-phosphate transaminase (isomerizing) activity"/>
    <property type="evidence" value="ECO:0007669"/>
    <property type="project" value="UniProtKB-EC"/>
</dbReference>
<dbReference type="EMBL" id="JACHNY010000003">
    <property type="protein sequence ID" value="MBB4617500.1"/>
    <property type="molecule type" value="Genomic_DNA"/>
</dbReference>
<dbReference type="Pfam" id="PF01380">
    <property type="entry name" value="SIS"/>
    <property type="match status" value="2"/>
</dbReference>
<dbReference type="AlphaFoldDB" id="A0A7W7AI76"/>
<evidence type="ECO:0000259" key="3">
    <source>
        <dbReference type="PROSITE" id="PS51464"/>
    </source>
</evidence>
<dbReference type="InterPro" id="IPR001347">
    <property type="entry name" value="SIS_dom"/>
</dbReference>
<sequence length="354" mass="36206">MASVTDNDLQAAPAVEATLMHREAAEAGDAVRRLLSANGRVIAELGARLRQSPPAVVVTCARGSSDHAATYGKYLIETMTGVPVASAAPSVASVYKAPAAARSTLCIAISQSGRSPDLLATVTAQREAGAHVVALVNDAGSPLAALADTLVPLMAGPETSVAATKSYIAALAGLAAIVAAWTQDAELGQAVDSLPGDLARAWALDWSPVVQTLKDARNLFVIGRGLGLGIAQEAALKLKETCALHAEAFSSAEVRHGPMAIVGQDFPLIALATSDVAGDDVRAAAAEFAGRGAKVCLADAVLDGGGHVPALTAHPAIEPILMIQSFYRMANRLAATRGLNPDAPLHLKKVTQTL</sequence>
<evidence type="ECO:0000256" key="1">
    <source>
        <dbReference type="ARBA" id="ARBA00022576"/>
    </source>
</evidence>
<dbReference type="GO" id="GO:0097367">
    <property type="term" value="F:carbohydrate derivative binding"/>
    <property type="evidence" value="ECO:0007669"/>
    <property type="project" value="InterPro"/>
</dbReference>